<comment type="subcellular location">
    <subcellularLocation>
        <location evidence="1">Endoplasmic reticulum</location>
    </subcellularLocation>
</comment>
<sequence length="830" mass="94874">MGLYIIMRYLRRVCSPLTVVVLVLVLPLLALIIIKTSNHAGQMLQQRYSSELEDGVHKLANAVKFSEGQHSEKIKGDWFINQRTSYKTGDTEAAILRQGKGDTGNYAERARSEIEPKDRLQVPGLEQFHEQLPVVNILENQIPITHNDDSQLPTINKPLTEPNSFGAQFPVVNNFDKRLPEVNTLDNQPEVNSFDRRLPELTQADTSSTQIEHVENPLPMVNNFNSPSPEMNRLDNRLPEANRFEQNLPDLTQPDTSSTQIEHVENPLPMVNNLNNERLLGLTKFGKPLTELENVNNQIRVVNNFDNNSPAVNTLDNTLSDVDKYGQQLKLNQFDKPLTQIENKLPVVNSIENRLPEVNSFAQQSPVLDRFDQSLPEKQRLGTPPTDASTITKPLPAAADLDQRLPEVNSFDQRSPELDQPDQRSAELDRFNQALSHAQQMDQGIHTQTEASTLHAHAPADEKTYTSNQKYIAPFHSYIDSGPDWAFSMFRIELRLALLQQRALVSVPFRVYSRTEDKLNMFAMKTLKETFDVKKLQEIVSIVSLDDFYGDCQNEFQPDPVLLWKPYYFVQDKNLSGYDRYIAMKKAFRDINARYPVTKSAKESSSLEDSQNFLSSISDKRCLALYLDQDIQWMKTAEDSKLNSLINQHLSFAPYIRELVDSVFEKICDGKPFVAVHWRNQTGERCAPGLYYNVAHCNAREYPAIFTLAKIAPRIVESLAQYISNREYKCIFIAYPPYSHRFVDHVGKLVQKVYSVEYIISASPRIAQHIHDSYMMSMIQQEIAVRADIFIGWSQSSWSSTVYNMREPKGGENVHFSDIPNMPTQIETVW</sequence>
<name>A0ABM0MWG6_SACKO</name>
<protein>
    <recommendedName>
        <fullName evidence="9">GDP-fucose protein O-fucosyltransferase 2</fullName>
        <ecNumber evidence="3">2.4.1.221</ecNumber>
    </recommendedName>
    <alternativeName>
        <fullName evidence="10">Peptide-O-fucosyltransferase 2</fullName>
    </alternativeName>
</protein>
<evidence type="ECO:0000256" key="9">
    <source>
        <dbReference type="ARBA" id="ARBA00026232"/>
    </source>
</evidence>
<evidence type="ECO:0000256" key="12">
    <source>
        <dbReference type="ARBA" id="ARBA00048647"/>
    </source>
</evidence>
<evidence type="ECO:0000256" key="2">
    <source>
        <dbReference type="ARBA" id="ARBA00004922"/>
    </source>
</evidence>
<keyword evidence="7" id="KW-0119">Carbohydrate metabolism</keyword>
<dbReference type="RefSeq" id="XP_006824357.1">
    <property type="nucleotide sequence ID" value="XM_006824294.1"/>
</dbReference>
<evidence type="ECO:0000256" key="3">
    <source>
        <dbReference type="ARBA" id="ARBA00012196"/>
    </source>
</evidence>
<dbReference type="Proteomes" id="UP000694865">
    <property type="component" value="Unplaced"/>
</dbReference>
<evidence type="ECO:0000256" key="8">
    <source>
        <dbReference type="ARBA" id="ARBA00025803"/>
    </source>
</evidence>
<gene>
    <name evidence="15" type="primary">LOC100375788</name>
</gene>
<keyword evidence="13" id="KW-1133">Transmembrane helix</keyword>
<dbReference type="PANTHER" id="PTHR13398">
    <property type="entry name" value="GDP-FUCOSE PROTEIN O-FUCOSYLTRANSFERASE 2"/>
    <property type="match status" value="1"/>
</dbReference>
<comment type="catalytic activity">
    <reaction evidence="11">
        <text>L-threonyl-[protein] + GDP-beta-L-fucose = 3-O-(alpha-L-fucosyl)-L-threonyl-[protein] + GDP + H(+)</text>
        <dbReference type="Rhea" id="RHEA:70491"/>
        <dbReference type="Rhea" id="RHEA-COMP:11060"/>
        <dbReference type="Rhea" id="RHEA-COMP:17915"/>
        <dbReference type="ChEBI" id="CHEBI:15378"/>
        <dbReference type="ChEBI" id="CHEBI:30013"/>
        <dbReference type="ChEBI" id="CHEBI:57273"/>
        <dbReference type="ChEBI" id="CHEBI:58189"/>
        <dbReference type="ChEBI" id="CHEBI:189631"/>
        <dbReference type="EC" id="2.4.1.221"/>
    </reaction>
    <physiologicalReaction direction="left-to-right" evidence="11">
        <dbReference type="Rhea" id="RHEA:70492"/>
    </physiologicalReaction>
</comment>
<organism evidence="14 15">
    <name type="scientific">Saccoglossus kowalevskii</name>
    <name type="common">Acorn worm</name>
    <dbReference type="NCBI Taxonomy" id="10224"/>
    <lineage>
        <taxon>Eukaryota</taxon>
        <taxon>Metazoa</taxon>
        <taxon>Hemichordata</taxon>
        <taxon>Enteropneusta</taxon>
        <taxon>Harrimaniidae</taxon>
        <taxon>Saccoglossus</taxon>
    </lineage>
</organism>
<evidence type="ECO:0000256" key="7">
    <source>
        <dbReference type="ARBA" id="ARBA00023277"/>
    </source>
</evidence>
<evidence type="ECO:0000256" key="4">
    <source>
        <dbReference type="ARBA" id="ARBA00022679"/>
    </source>
</evidence>
<dbReference type="Gene3D" id="3.40.50.11350">
    <property type="match status" value="1"/>
</dbReference>
<dbReference type="GeneID" id="100375788"/>
<comment type="similarity">
    <text evidence="8">Belongs to the glycosyltransferase 68 family.</text>
</comment>
<reference evidence="15" key="1">
    <citation type="submission" date="2025-08" db="UniProtKB">
        <authorList>
            <consortium name="RefSeq"/>
        </authorList>
    </citation>
    <scope>IDENTIFICATION</scope>
    <source>
        <tissue evidence="15">Testes</tissue>
    </source>
</reference>
<dbReference type="CDD" id="cd11296">
    <property type="entry name" value="O-FucT_like"/>
    <property type="match status" value="1"/>
</dbReference>
<dbReference type="PANTHER" id="PTHR13398:SF0">
    <property type="entry name" value="GDP-FUCOSE PROTEIN O-FUCOSYLTRANSFERASE 2"/>
    <property type="match status" value="1"/>
</dbReference>
<proteinExistence type="inferred from homology"/>
<evidence type="ECO:0000256" key="10">
    <source>
        <dbReference type="ARBA" id="ARBA00033083"/>
    </source>
</evidence>
<keyword evidence="14" id="KW-1185">Reference proteome</keyword>
<evidence type="ECO:0000256" key="5">
    <source>
        <dbReference type="ARBA" id="ARBA00022824"/>
    </source>
</evidence>
<evidence type="ECO:0000313" key="15">
    <source>
        <dbReference type="RefSeq" id="XP_006824357.1"/>
    </source>
</evidence>
<dbReference type="InterPro" id="IPR019378">
    <property type="entry name" value="GDP-Fuc_O-FucTrfase"/>
</dbReference>
<evidence type="ECO:0000256" key="6">
    <source>
        <dbReference type="ARBA" id="ARBA00023253"/>
    </source>
</evidence>
<comment type="pathway">
    <text evidence="2">Protein modification; protein glycosylation.</text>
</comment>
<dbReference type="InterPro" id="IPR045130">
    <property type="entry name" value="OFUT2-like"/>
</dbReference>
<evidence type="ECO:0000256" key="1">
    <source>
        <dbReference type="ARBA" id="ARBA00004240"/>
    </source>
</evidence>
<evidence type="ECO:0000256" key="13">
    <source>
        <dbReference type="SAM" id="Phobius"/>
    </source>
</evidence>
<keyword evidence="13" id="KW-0812">Transmembrane</keyword>
<keyword evidence="4" id="KW-0808">Transferase</keyword>
<keyword evidence="5" id="KW-0256">Endoplasmic reticulum</keyword>
<accession>A0ABM0MWG6</accession>
<dbReference type="EC" id="2.4.1.221" evidence="3"/>
<comment type="catalytic activity">
    <reaction evidence="12">
        <text>L-seryl-[protein] + GDP-beta-L-fucose = 3-O-(alpha-L-fucosyl)-L-seryl-[protein] + GDP + H(+)</text>
        <dbReference type="Rhea" id="RHEA:63644"/>
        <dbReference type="Rhea" id="RHEA-COMP:9863"/>
        <dbReference type="Rhea" id="RHEA-COMP:17914"/>
        <dbReference type="ChEBI" id="CHEBI:15378"/>
        <dbReference type="ChEBI" id="CHEBI:29999"/>
        <dbReference type="ChEBI" id="CHEBI:57273"/>
        <dbReference type="ChEBI" id="CHEBI:58189"/>
        <dbReference type="ChEBI" id="CHEBI:189632"/>
        <dbReference type="EC" id="2.4.1.221"/>
    </reaction>
    <physiologicalReaction direction="left-to-right" evidence="12">
        <dbReference type="Rhea" id="RHEA:63645"/>
    </physiologicalReaction>
</comment>
<keyword evidence="13" id="KW-0472">Membrane</keyword>
<evidence type="ECO:0000313" key="14">
    <source>
        <dbReference type="Proteomes" id="UP000694865"/>
    </source>
</evidence>
<keyword evidence="6" id="KW-0294">Fucose metabolism</keyword>
<feature type="transmembrane region" description="Helical" evidence="13">
    <location>
        <begin position="12"/>
        <end position="34"/>
    </location>
</feature>
<dbReference type="Pfam" id="PF10250">
    <property type="entry name" value="O-FucT"/>
    <property type="match status" value="1"/>
</dbReference>
<evidence type="ECO:0000256" key="11">
    <source>
        <dbReference type="ARBA" id="ARBA00047273"/>
    </source>
</evidence>